<proteinExistence type="inferred from homology"/>
<evidence type="ECO:0000259" key="4">
    <source>
        <dbReference type="SMART" id="SM00903"/>
    </source>
</evidence>
<dbReference type="PANTHER" id="PTHR43567:SF1">
    <property type="entry name" value="FLAVOREDOXIN"/>
    <property type="match status" value="1"/>
</dbReference>
<dbReference type="InterPro" id="IPR012349">
    <property type="entry name" value="Split_barrel_FMN-bd"/>
</dbReference>
<evidence type="ECO:0000256" key="1">
    <source>
        <dbReference type="ARBA" id="ARBA00001917"/>
    </source>
</evidence>
<dbReference type="Gene3D" id="2.30.110.10">
    <property type="entry name" value="Electron Transport, Fmn-binding Protein, Chain A"/>
    <property type="match status" value="1"/>
</dbReference>
<sequence length="187" mass="20751">MEKVKIDNNAFVYPMPMVLAGSVVDGRANFMAVGWVSRVNFKPPMIGIALGPHHTNKGIDANQAFSVNVPDFSLMEKTDYCGLVSGNKTDKSKVFNVFYGELPGAPLIKESPLCMACKLYDAKKLPSNTLYIGEIIEAFTEERYLTDGKPDIKKINPFTLTMPDNNYWQVGNHAGKAWSIGKRLKND</sequence>
<protein>
    <submittedName>
        <fullName evidence="5">Flavin reductase family protein</fullName>
    </submittedName>
</protein>
<organism evidence="5 6">
    <name type="scientific">Candidatus Desulfatibia vada</name>
    <dbReference type="NCBI Taxonomy" id="2841696"/>
    <lineage>
        <taxon>Bacteria</taxon>
        <taxon>Pseudomonadati</taxon>
        <taxon>Thermodesulfobacteriota</taxon>
        <taxon>Desulfobacteria</taxon>
        <taxon>Desulfobacterales</taxon>
        <taxon>Desulfobacterales incertae sedis</taxon>
        <taxon>Candidatus Desulfatibia</taxon>
    </lineage>
</organism>
<name>A0A8J6P032_9BACT</name>
<evidence type="ECO:0000256" key="3">
    <source>
        <dbReference type="ARBA" id="ARBA00038054"/>
    </source>
</evidence>
<dbReference type="PANTHER" id="PTHR43567">
    <property type="entry name" value="FLAVOREDOXIN-RELATED-RELATED"/>
    <property type="match status" value="1"/>
</dbReference>
<accession>A0A8J6P032</accession>
<evidence type="ECO:0000256" key="2">
    <source>
        <dbReference type="ARBA" id="ARBA00022630"/>
    </source>
</evidence>
<keyword evidence="2" id="KW-0285">Flavoprotein</keyword>
<dbReference type="InterPro" id="IPR052174">
    <property type="entry name" value="Flavoredoxin"/>
</dbReference>
<dbReference type="SMART" id="SM00903">
    <property type="entry name" value="Flavin_Reduct"/>
    <property type="match status" value="1"/>
</dbReference>
<dbReference type="AlphaFoldDB" id="A0A8J6P032"/>
<dbReference type="Proteomes" id="UP000605201">
    <property type="component" value="Unassembled WGS sequence"/>
</dbReference>
<evidence type="ECO:0000313" key="5">
    <source>
        <dbReference type="EMBL" id="MBC8430290.1"/>
    </source>
</evidence>
<reference evidence="5 6" key="1">
    <citation type="submission" date="2020-08" db="EMBL/GenBank/DDBJ databases">
        <title>Bridging the membrane lipid divide: bacteria of the FCB group superphylum have the potential to synthesize archaeal ether lipids.</title>
        <authorList>
            <person name="Villanueva L."/>
            <person name="Von Meijenfeldt F.A.B."/>
            <person name="Westbye A.B."/>
            <person name="Yadav S."/>
            <person name="Hopmans E.C."/>
            <person name="Dutilh B.E."/>
            <person name="Sinninghe Damste J.S."/>
        </authorList>
    </citation>
    <scope>NUCLEOTIDE SEQUENCE [LARGE SCALE GENOMIC DNA]</scope>
    <source>
        <strain evidence="5">NIOZ-UU17</strain>
    </source>
</reference>
<dbReference type="GO" id="GO:0010181">
    <property type="term" value="F:FMN binding"/>
    <property type="evidence" value="ECO:0007669"/>
    <property type="project" value="InterPro"/>
</dbReference>
<evidence type="ECO:0000313" key="6">
    <source>
        <dbReference type="Proteomes" id="UP000605201"/>
    </source>
</evidence>
<feature type="domain" description="Flavin reductase like" evidence="4">
    <location>
        <begin position="10"/>
        <end position="146"/>
    </location>
</feature>
<comment type="caution">
    <text evidence="5">The sequence shown here is derived from an EMBL/GenBank/DDBJ whole genome shotgun (WGS) entry which is preliminary data.</text>
</comment>
<gene>
    <name evidence="5" type="ORF">H8D96_00050</name>
</gene>
<comment type="cofactor">
    <cofactor evidence="1">
        <name>FMN</name>
        <dbReference type="ChEBI" id="CHEBI:58210"/>
    </cofactor>
</comment>
<dbReference type="EMBL" id="JACNIG010000004">
    <property type="protein sequence ID" value="MBC8430290.1"/>
    <property type="molecule type" value="Genomic_DNA"/>
</dbReference>
<dbReference type="GO" id="GO:0016646">
    <property type="term" value="F:oxidoreductase activity, acting on the CH-NH group of donors, NAD or NADP as acceptor"/>
    <property type="evidence" value="ECO:0007669"/>
    <property type="project" value="UniProtKB-ARBA"/>
</dbReference>
<dbReference type="Pfam" id="PF01613">
    <property type="entry name" value="Flavin_Reduct"/>
    <property type="match status" value="1"/>
</dbReference>
<comment type="similarity">
    <text evidence="3">Belongs to the flavoredoxin family.</text>
</comment>
<dbReference type="SUPFAM" id="SSF50475">
    <property type="entry name" value="FMN-binding split barrel"/>
    <property type="match status" value="1"/>
</dbReference>
<dbReference type="InterPro" id="IPR002563">
    <property type="entry name" value="Flavin_Rdtase-like_dom"/>
</dbReference>